<protein>
    <recommendedName>
        <fullName evidence="3">Type II toxin-antitoxin system RelE/ParE family toxin</fullName>
    </recommendedName>
</protein>
<dbReference type="Proteomes" id="UP000324974">
    <property type="component" value="Chromosome"/>
</dbReference>
<dbReference type="AlphaFoldDB" id="A0A5C1APD5"/>
<name>A0A5C1APD5_9BACT</name>
<keyword evidence="2" id="KW-1185">Reference proteome</keyword>
<evidence type="ECO:0000313" key="1">
    <source>
        <dbReference type="EMBL" id="QEL21031.1"/>
    </source>
</evidence>
<proteinExistence type="predicted"/>
<organism evidence="1 2">
    <name type="scientific">Limnoglobus roseus</name>
    <dbReference type="NCBI Taxonomy" id="2598579"/>
    <lineage>
        <taxon>Bacteria</taxon>
        <taxon>Pseudomonadati</taxon>
        <taxon>Planctomycetota</taxon>
        <taxon>Planctomycetia</taxon>
        <taxon>Gemmatales</taxon>
        <taxon>Gemmataceae</taxon>
        <taxon>Limnoglobus</taxon>
    </lineage>
</organism>
<evidence type="ECO:0008006" key="3">
    <source>
        <dbReference type="Google" id="ProtNLM"/>
    </source>
</evidence>
<dbReference type="KEGG" id="lrs:PX52LOC_08160"/>
<dbReference type="EMBL" id="CP042425">
    <property type="protein sequence ID" value="QEL21031.1"/>
    <property type="molecule type" value="Genomic_DNA"/>
</dbReference>
<evidence type="ECO:0000313" key="2">
    <source>
        <dbReference type="Proteomes" id="UP000324974"/>
    </source>
</evidence>
<accession>A0A5C1APD5</accession>
<sequence length="107" mass="12387">MAEQPPRYSLIYAPEVLPRIRRWVARTTDPGQRAGLLDALRAVDRNLKYDPVGWGDFQWNYRVISARECRGMIPHWFVVWYAVDVPARTVSIRDIRPAPGSPLERPS</sequence>
<dbReference type="RefSeq" id="WP_149115275.1">
    <property type="nucleotide sequence ID" value="NZ_CP042425.1"/>
</dbReference>
<reference evidence="2" key="1">
    <citation type="submission" date="2019-08" db="EMBL/GenBank/DDBJ databases">
        <title>Limnoglobus roseus gen. nov., sp. nov., a novel freshwater planctomycete with a giant genome from the family Gemmataceae.</title>
        <authorList>
            <person name="Kulichevskaya I.S."/>
            <person name="Naumoff D.G."/>
            <person name="Miroshnikov K."/>
            <person name="Ivanova A."/>
            <person name="Philippov D.A."/>
            <person name="Hakobyan A."/>
            <person name="Rijpstra I.C."/>
            <person name="Sinninghe Damste J.S."/>
            <person name="Liesack W."/>
            <person name="Dedysh S.N."/>
        </authorList>
    </citation>
    <scope>NUCLEOTIDE SEQUENCE [LARGE SCALE GENOMIC DNA]</scope>
    <source>
        <strain evidence="2">PX52</strain>
    </source>
</reference>
<gene>
    <name evidence="1" type="ORF">PX52LOC_08160</name>
</gene>